<evidence type="ECO:0000256" key="2">
    <source>
        <dbReference type="ARBA" id="ARBA00023015"/>
    </source>
</evidence>
<evidence type="ECO:0000259" key="6">
    <source>
        <dbReference type="PROSITE" id="PS50217"/>
    </source>
</evidence>
<dbReference type="SUPFAM" id="SSF57959">
    <property type="entry name" value="Leucine zipper domain"/>
    <property type="match status" value="1"/>
</dbReference>
<keyword evidence="2" id="KW-0805">Transcription regulation</keyword>
<feature type="compositionally biased region" description="Basic and acidic residues" evidence="5">
    <location>
        <begin position="171"/>
        <end position="181"/>
    </location>
</feature>
<comment type="caution">
    <text evidence="7">The sequence shown here is derived from an EMBL/GenBank/DDBJ whole genome shotgun (WGS) entry which is preliminary data.</text>
</comment>
<comment type="subcellular location">
    <subcellularLocation>
        <location evidence="1">Nucleus</location>
    </subcellularLocation>
</comment>
<dbReference type="GO" id="GO:0003700">
    <property type="term" value="F:DNA-binding transcription factor activity"/>
    <property type="evidence" value="ECO:0007669"/>
    <property type="project" value="InterPro"/>
</dbReference>
<gene>
    <name evidence="7" type="ORF">FTOL_00112</name>
</gene>
<evidence type="ECO:0000256" key="1">
    <source>
        <dbReference type="ARBA" id="ARBA00004123"/>
    </source>
</evidence>
<evidence type="ECO:0000256" key="4">
    <source>
        <dbReference type="ARBA" id="ARBA00023242"/>
    </source>
</evidence>
<evidence type="ECO:0000313" key="7">
    <source>
        <dbReference type="EMBL" id="SPJ70384.1"/>
    </source>
</evidence>
<dbReference type="CDD" id="cd14687">
    <property type="entry name" value="bZIP_ATF2"/>
    <property type="match status" value="1"/>
</dbReference>
<dbReference type="AlphaFoldDB" id="A0AAE8LXG9"/>
<dbReference type="PANTHER" id="PTHR19304">
    <property type="entry name" value="CYCLIC-AMP RESPONSE ELEMENT BINDING PROTEIN"/>
    <property type="match status" value="1"/>
</dbReference>
<accession>A0AAE8LXG9</accession>
<dbReference type="Gene3D" id="1.20.5.170">
    <property type="match status" value="1"/>
</dbReference>
<dbReference type="EMBL" id="ONZP01000010">
    <property type="protein sequence ID" value="SPJ70384.1"/>
    <property type="molecule type" value="Genomic_DNA"/>
</dbReference>
<dbReference type="GO" id="GO:0005634">
    <property type="term" value="C:nucleus"/>
    <property type="evidence" value="ECO:0007669"/>
    <property type="project" value="UniProtKB-SubCell"/>
</dbReference>
<sequence>MGTVYPGLHQLAQHPLYDETLAYEAYPPTADVNLMAPSPSGMDFYGTLPQANWTQWLSPQGSVFPASTSMGAPMVSPQEHQYHNYGFSPDNTTQWDSPATSMHSYPQPSPSTGSPNLVVSTGDLDSCRGSTSTPSDKQKRKRNATPPTTAKSTKHTSTKKTTRRASTKKTTRPEVSSEKPRPRSRKRKPAVEPTKEPSPGAEEEEESDDPSKRVQERNRVASNKFRVKKREDAKRLRVDEEDMERANRDLSVTVSELTLQVYELKMKLLQHTDCECHLIQNYIANEARRYITDLASGKEMQMTPPLPPQHLFQS</sequence>
<dbReference type="InterPro" id="IPR051027">
    <property type="entry name" value="bZIP_transcription_factors"/>
</dbReference>
<feature type="region of interest" description="Disordered" evidence="5">
    <location>
        <begin position="72"/>
        <end position="226"/>
    </location>
</feature>
<evidence type="ECO:0000313" key="8">
    <source>
        <dbReference type="Proteomes" id="UP001187734"/>
    </source>
</evidence>
<dbReference type="Proteomes" id="UP001187734">
    <property type="component" value="Unassembled WGS sequence"/>
</dbReference>
<organism evidence="7 8">
    <name type="scientific">Fusarium torulosum</name>
    <dbReference type="NCBI Taxonomy" id="33205"/>
    <lineage>
        <taxon>Eukaryota</taxon>
        <taxon>Fungi</taxon>
        <taxon>Dikarya</taxon>
        <taxon>Ascomycota</taxon>
        <taxon>Pezizomycotina</taxon>
        <taxon>Sordariomycetes</taxon>
        <taxon>Hypocreomycetidae</taxon>
        <taxon>Hypocreales</taxon>
        <taxon>Nectriaceae</taxon>
        <taxon>Fusarium</taxon>
    </lineage>
</organism>
<evidence type="ECO:0000256" key="5">
    <source>
        <dbReference type="SAM" id="MobiDB-lite"/>
    </source>
</evidence>
<feature type="compositionally biased region" description="Polar residues" evidence="5">
    <location>
        <begin position="89"/>
        <end position="119"/>
    </location>
</feature>
<dbReference type="PROSITE" id="PS50217">
    <property type="entry name" value="BZIP"/>
    <property type="match status" value="1"/>
</dbReference>
<dbReference type="InterPro" id="IPR046347">
    <property type="entry name" value="bZIP_sf"/>
</dbReference>
<feature type="compositionally biased region" description="Basic residues" evidence="5">
    <location>
        <begin position="152"/>
        <end position="170"/>
    </location>
</feature>
<keyword evidence="4" id="KW-0539">Nucleus</keyword>
<evidence type="ECO:0000256" key="3">
    <source>
        <dbReference type="ARBA" id="ARBA00023163"/>
    </source>
</evidence>
<keyword evidence="3" id="KW-0804">Transcription</keyword>
<feature type="compositionally biased region" description="Basic and acidic residues" evidence="5">
    <location>
        <begin position="209"/>
        <end position="219"/>
    </location>
</feature>
<protein>
    <recommendedName>
        <fullName evidence="6">BZIP domain-containing protein</fullName>
    </recommendedName>
</protein>
<reference evidence="7" key="1">
    <citation type="submission" date="2018-03" db="EMBL/GenBank/DDBJ databases">
        <authorList>
            <person name="Guldener U."/>
        </authorList>
    </citation>
    <scope>NUCLEOTIDE SEQUENCE</scope>
</reference>
<dbReference type="PROSITE" id="PS00036">
    <property type="entry name" value="BZIP_BASIC"/>
    <property type="match status" value="1"/>
</dbReference>
<feature type="domain" description="BZIP" evidence="6">
    <location>
        <begin position="208"/>
        <end position="271"/>
    </location>
</feature>
<dbReference type="InterPro" id="IPR004827">
    <property type="entry name" value="bZIP"/>
</dbReference>
<proteinExistence type="predicted"/>
<keyword evidence="8" id="KW-1185">Reference proteome</keyword>
<name>A0AAE8LXG9_9HYPO</name>